<dbReference type="GO" id="GO:0009306">
    <property type="term" value="P:protein secretion"/>
    <property type="evidence" value="ECO:0007669"/>
    <property type="project" value="TreeGrafter"/>
</dbReference>
<name>A0A8E2F6Q1_9PEZI</name>
<reference evidence="1 2" key="1">
    <citation type="journal article" date="2016" name="Nat. Commun.">
        <title>Ectomycorrhizal ecology is imprinted in the genome of the dominant symbiotic fungus Cenococcum geophilum.</title>
        <authorList>
            <consortium name="DOE Joint Genome Institute"/>
            <person name="Peter M."/>
            <person name="Kohler A."/>
            <person name="Ohm R.A."/>
            <person name="Kuo A."/>
            <person name="Krutzmann J."/>
            <person name="Morin E."/>
            <person name="Arend M."/>
            <person name="Barry K.W."/>
            <person name="Binder M."/>
            <person name="Choi C."/>
            <person name="Clum A."/>
            <person name="Copeland A."/>
            <person name="Grisel N."/>
            <person name="Haridas S."/>
            <person name="Kipfer T."/>
            <person name="LaButti K."/>
            <person name="Lindquist E."/>
            <person name="Lipzen A."/>
            <person name="Maire R."/>
            <person name="Meier B."/>
            <person name="Mihaltcheva S."/>
            <person name="Molinier V."/>
            <person name="Murat C."/>
            <person name="Poggeler S."/>
            <person name="Quandt C.A."/>
            <person name="Sperisen C."/>
            <person name="Tritt A."/>
            <person name="Tisserant E."/>
            <person name="Crous P.W."/>
            <person name="Henrissat B."/>
            <person name="Nehls U."/>
            <person name="Egli S."/>
            <person name="Spatafora J.W."/>
            <person name="Grigoriev I.V."/>
            <person name="Martin F.M."/>
        </authorList>
    </citation>
    <scope>NUCLEOTIDE SEQUENCE [LARGE SCALE GENOMIC DNA]</scope>
    <source>
        <strain evidence="1 2">CBS 207.34</strain>
    </source>
</reference>
<proteinExistence type="predicted"/>
<dbReference type="AlphaFoldDB" id="A0A8E2F6Q1"/>
<dbReference type="Proteomes" id="UP000250140">
    <property type="component" value="Unassembled WGS sequence"/>
</dbReference>
<dbReference type="GO" id="GO:0005794">
    <property type="term" value="C:Golgi apparatus"/>
    <property type="evidence" value="ECO:0007669"/>
    <property type="project" value="TreeGrafter"/>
</dbReference>
<dbReference type="PANTHER" id="PTHR17985:SF8">
    <property type="entry name" value="TRANSPORT AND GOLGI ORGANIZATION PROTEIN 2 HOMOLOG"/>
    <property type="match status" value="1"/>
</dbReference>
<dbReference type="OrthoDB" id="191601at2759"/>
<sequence length="323" mass="35878">MCIAVITTEHPQYPFVLLNNRDEYLHRPTADATWWDPPNSHVLGGYDLHREVHGTWLGVTRQGRLAVLTNYREEGDAIIQGAKSRGGIVNSFLLTDPHSTETTEQFAQRLVDEDGVRGVGGFSLLFGQIRDVVDRGKKGLAIISNRTPDMDGLIWVARSPNETHALSNSFYGDRSWPKVVKGEEAVKAAVDQSVAKGESKGELLERLFQLLSVDTLPRQRDGESWDIYLRQLRNSIFVPAVIPVPGSELSEKPADEIAATRTNGVAEIADATSGVYGTQKETIILVDHTGKLTFVERTIYDGKGYPVEKGKGDRMFEFQIEGW</sequence>
<evidence type="ECO:0000313" key="1">
    <source>
        <dbReference type="EMBL" id="OCL11466.1"/>
    </source>
</evidence>
<dbReference type="GO" id="GO:0007030">
    <property type="term" value="P:Golgi organization"/>
    <property type="evidence" value="ECO:0007669"/>
    <property type="project" value="TreeGrafter"/>
</dbReference>
<dbReference type="PANTHER" id="PTHR17985">
    <property type="entry name" value="SER/THR-RICH PROTEIN T10 IN DGCR REGION"/>
    <property type="match status" value="1"/>
</dbReference>
<organism evidence="1 2">
    <name type="scientific">Glonium stellatum</name>
    <dbReference type="NCBI Taxonomy" id="574774"/>
    <lineage>
        <taxon>Eukaryota</taxon>
        <taxon>Fungi</taxon>
        <taxon>Dikarya</taxon>
        <taxon>Ascomycota</taxon>
        <taxon>Pezizomycotina</taxon>
        <taxon>Dothideomycetes</taxon>
        <taxon>Pleosporomycetidae</taxon>
        <taxon>Gloniales</taxon>
        <taxon>Gloniaceae</taxon>
        <taxon>Glonium</taxon>
    </lineage>
</organism>
<dbReference type="EMBL" id="KV749039">
    <property type="protein sequence ID" value="OCL11466.1"/>
    <property type="molecule type" value="Genomic_DNA"/>
</dbReference>
<evidence type="ECO:0000313" key="2">
    <source>
        <dbReference type="Proteomes" id="UP000250140"/>
    </source>
</evidence>
<dbReference type="Pfam" id="PF05742">
    <property type="entry name" value="TANGO2"/>
    <property type="match status" value="1"/>
</dbReference>
<dbReference type="InterPro" id="IPR008551">
    <property type="entry name" value="TANGO2"/>
</dbReference>
<keyword evidence="2" id="KW-1185">Reference proteome</keyword>
<accession>A0A8E2F6Q1</accession>
<gene>
    <name evidence="1" type="ORF">AOQ84DRAFT_287169</name>
</gene>
<protein>
    <submittedName>
        <fullName evidence="1">DUF833-domain-containing protein</fullName>
    </submittedName>
</protein>